<dbReference type="PANTHER" id="PTHR43179:SF12">
    <property type="entry name" value="GALACTOFURANOSYLTRANSFERASE GLFT2"/>
    <property type="match status" value="1"/>
</dbReference>
<dbReference type="STRING" id="1123350.SAMN02744040_00448"/>
<dbReference type="GO" id="GO:0016757">
    <property type="term" value="F:glycosyltransferase activity"/>
    <property type="evidence" value="ECO:0007669"/>
    <property type="project" value="UniProtKB-KW"/>
</dbReference>
<accession>A0A1M5PF61</accession>
<dbReference type="SUPFAM" id="SSF53448">
    <property type="entry name" value="Nucleotide-diphospho-sugar transferases"/>
    <property type="match status" value="1"/>
</dbReference>
<dbReference type="Proteomes" id="UP000242520">
    <property type="component" value="Unassembled WGS sequence"/>
</dbReference>
<evidence type="ECO:0000259" key="5">
    <source>
        <dbReference type="Pfam" id="PF00535"/>
    </source>
</evidence>
<dbReference type="InterPro" id="IPR001173">
    <property type="entry name" value="Glyco_trans_2-like"/>
</dbReference>
<dbReference type="EMBL" id="FQXH01000006">
    <property type="protein sequence ID" value="SHH00357.1"/>
    <property type="molecule type" value="Genomic_DNA"/>
</dbReference>
<dbReference type="PANTHER" id="PTHR43179">
    <property type="entry name" value="RHAMNOSYLTRANSFERASE WBBL"/>
    <property type="match status" value="1"/>
</dbReference>
<evidence type="ECO:0000313" key="6">
    <source>
        <dbReference type="EMBL" id="SHH00357.1"/>
    </source>
</evidence>
<evidence type="ECO:0000256" key="1">
    <source>
        <dbReference type="ARBA" id="ARBA00004776"/>
    </source>
</evidence>
<comment type="pathway">
    <text evidence="1">Cell wall biogenesis; cell wall polysaccharide biosynthesis.</text>
</comment>
<feature type="domain" description="Glycosyltransferase 2-like" evidence="5">
    <location>
        <begin position="162"/>
        <end position="335"/>
    </location>
</feature>
<keyword evidence="4 6" id="KW-0808">Transferase</keyword>
<sequence>MVEIQKYDILFFPVVDCEFKNQKYNNLIFYMIEKGHRVFYFDFSNRYLKIKKTRDNLNVINLLDKFRKSIEYNNSNKELENYIENIIQKNSIKDCILFVEDSKWVLLVQYLKEKYNFKIIFKYRDYFVDEKILRISDLVIDKSKCLYEEIENSIKIIHRLVSIIIVTFNNLKYTRECINSIFEKTAYPNYEIIIVDNNSSDETPIYLKEIEKKYSNVTVILNEENYGFAKGNNIGIKKAKGDYIILLNNDTVVTRGWISGLIKHLERENNLGLVGPVTNYARNEARINVVYKNIKDMDRFAEMYTFINLNKLYKGINMLVMFCVAMKKELFDEIGYLDENFKFGMFEDDDFSYRVKKAGYEIACAKDVFIHHYGSISFKNLGSKRFFEIFEINKSIFEKKWNIKWNLNKW</sequence>
<protein>
    <submittedName>
        <fullName evidence="6">Glycosyltransferase, GT2 family</fullName>
    </submittedName>
</protein>
<dbReference type="Pfam" id="PF00535">
    <property type="entry name" value="Glycos_transf_2"/>
    <property type="match status" value="1"/>
</dbReference>
<dbReference type="RefSeq" id="WP_143145350.1">
    <property type="nucleotide sequence ID" value="NZ_FQXH01000006.1"/>
</dbReference>
<reference evidence="7" key="1">
    <citation type="submission" date="2016-11" db="EMBL/GenBank/DDBJ databases">
        <authorList>
            <person name="Varghese N."/>
            <person name="Submissions S."/>
        </authorList>
    </citation>
    <scope>NUCLEOTIDE SEQUENCE [LARGE SCALE GENOMIC DNA]</scope>
    <source>
        <strain evidence="7">DSM 15285</strain>
    </source>
</reference>
<evidence type="ECO:0000256" key="4">
    <source>
        <dbReference type="ARBA" id="ARBA00022679"/>
    </source>
</evidence>
<comment type="similarity">
    <text evidence="2">Belongs to the glycosyltransferase 2 family.</text>
</comment>
<dbReference type="CDD" id="cd04186">
    <property type="entry name" value="GT_2_like_c"/>
    <property type="match status" value="1"/>
</dbReference>
<evidence type="ECO:0000256" key="3">
    <source>
        <dbReference type="ARBA" id="ARBA00022676"/>
    </source>
</evidence>
<proteinExistence type="inferred from homology"/>
<evidence type="ECO:0000313" key="7">
    <source>
        <dbReference type="Proteomes" id="UP000242520"/>
    </source>
</evidence>
<dbReference type="InterPro" id="IPR029044">
    <property type="entry name" value="Nucleotide-diphossugar_trans"/>
</dbReference>
<dbReference type="Gene3D" id="3.90.550.10">
    <property type="entry name" value="Spore Coat Polysaccharide Biosynthesis Protein SpsA, Chain A"/>
    <property type="match status" value="1"/>
</dbReference>
<dbReference type="AlphaFoldDB" id="A0A1M5PF61"/>
<gene>
    <name evidence="6" type="ORF">SAMN02744040_00448</name>
</gene>
<keyword evidence="7" id="KW-1185">Reference proteome</keyword>
<keyword evidence="3" id="KW-0328">Glycosyltransferase</keyword>
<evidence type="ECO:0000256" key="2">
    <source>
        <dbReference type="ARBA" id="ARBA00006739"/>
    </source>
</evidence>
<dbReference type="OrthoDB" id="9771846at2"/>
<organism evidence="6 7">
    <name type="scientific">Tepidibacter thalassicus DSM 15285</name>
    <dbReference type="NCBI Taxonomy" id="1123350"/>
    <lineage>
        <taxon>Bacteria</taxon>
        <taxon>Bacillati</taxon>
        <taxon>Bacillota</taxon>
        <taxon>Clostridia</taxon>
        <taxon>Peptostreptococcales</taxon>
        <taxon>Peptostreptococcaceae</taxon>
        <taxon>Tepidibacter</taxon>
    </lineage>
</organism>
<name>A0A1M5PF61_9FIRM</name>